<dbReference type="Gene3D" id="3.40.50.150">
    <property type="entry name" value="Vaccinia Virus protein VP39"/>
    <property type="match status" value="2"/>
</dbReference>
<protein>
    <submittedName>
        <fullName evidence="7">Methyltransf_11 domain-containing protein</fullName>
    </submittedName>
</protein>
<organism evidence="7">
    <name type="scientific">Enterobius vermicularis</name>
    <name type="common">Human pinworm</name>
    <dbReference type="NCBI Taxonomy" id="51028"/>
    <lineage>
        <taxon>Eukaryota</taxon>
        <taxon>Metazoa</taxon>
        <taxon>Ecdysozoa</taxon>
        <taxon>Nematoda</taxon>
        <taxon>Chromadorea</taxon>
        <taxon>Rhabditida</taxon>
        <taxon>Spirurina</taxon>
        <taxon>Oxyuridomorpha</taxon>
        <taxon>Oxyuroidea</taxon>
        <taxon>Oxyuridae</taxon>
        <taxon>Enterobius</taxon>
    </lineage>
</organism>
<dbReference type="WBParaSite" id="EVEC_0000458201-mRNA-1">
    <property type="protein sequence ID" value="EVEC_0000458201-mRNA-1"/>
    <property type="gene ID" value="EVEC_0000458201"/>
</dbReference>
<reference evidence="5 6" key="2">
    <citation type="submission" date="2018-10" db="EMBL/GenBank/DDBJ databases">
        <authorList>
            <consortium name="Pathogen Informatics"/>
        </authorList>
    </citation>
    <scope>NUCLEOTIDE SEQUENCE [LARGE SCALE GENOMIC DNA]</scope>
</reference>
<dbReference type="PANTHER" id="PTHR12176">
    <property type="entry name" value="SAM-DEPENDENT METHYLTRANSFERASE SUPERFAMILY PROTEIN"/>
    <property type="match status" value="1"/>
</dbReference>
<proteinExistence type="inferred from homology"/>
<evidence type="ECO:0000256" key="2">
    <source>
        <dbReference type="ARBA" id="ARBA00022603"/>
    </source>
</evidence>
<dbReference type="Proteomes" id="UP000274131">
    <property type="component" value="Unassembled WGS sequence"/>
</dbReference>
<name>A0A0N4V3F6_ENTVE</name>
<evidence type="ECO:0000313" key="7">
    <source>
        <dbReference type="WBParaSite" id="EVEC_0000458201-mRNA-1"/>
    </source>
</evidence>
<dbReference type="SUPFAM" id="SSF53335">
    <property type="entry name" value="S-adenosyl-L-methionine-dependent methyltransferases"/>
    <property type="match status" value="2"/>
</dbReference>
<keyword evidence="6" id="KW-1185">Reference proteome</keyword>
<dbReference type="GO" id="GO:0032259">
    <property type="term" value="P:methylation"/>
    <property type="evidence" value="ECO:0007669"/>
    <property type="project" value="UniProtKB-KW"/>
</dbReference>
<dbReference type="InterPro" id="IPR025714">
    <property type="entry name" value="Methyltranfer_dom"/>
</dbReference>
<evidence type="ECO:0000259" key="4">
    <source>
        <dbReference type="Pfam" id="PF13847"/>
    </source>
</evidence>
<dbReference type="InterPro" id="IPR029063">
    <property type="entry name" value="SAM-dependent_MTases_sf"/>
</dbReference>
<evidence type="ECO:0000256" key="1">
    <source>
        <dbReference type="ARBA" id="ARBA00008361"/>
    </source>
</evidence>
<dbReference type="EMBL" id="UXUI01007815">
    <property type="protein sequence ID" value="VDD89539.1"/>
    <property type="molecule type" value="Genomic_DNA"/>
</dbReference>
<dbReference type="GO" id="GO:0008168">
    <property type="term" value="F:methyltransferase activity"/>
    <property type="evidence" value="ECO:0007669"/>
    <property type="project" value="UniProtKB-KW"/>
</dbReference>
<dbReference type="PANTHER" id="PTHR12176:SF59">
    <property type="entry name" value="METHYLTRANSFERASE DOMAIN-CONTAINING PROTEIN-RELATED"/>
    <property type="match status" value="1"/>
</dbReference>
<dbReference type="CDD" id="cd02440">
    <property type="entry name" value="AdoMet_MTases"/>
    <property type="match status" value="2"/>
</dbReference>
<dbReference type="InterPro" id="IPR051419">
    <property type="entry name" value="Lys/N-term_MeTrsfase_sf"/>
</dbReference>
<comment type="similarity">
    <text evidence="1">Belongs to the methyltransferase superfamily.</text>
</comment>
<evidence type="ECO:0000313" key="6">
    <source>
        <dbReference type="Proteomes" id="UP000274131"/>
    </source>
</evidence>
<evidence type="ECO:0000313" key="5">
    <source>
        <dbReference type="EMBL" id="VDD89539.1"/>
    </source>
</evidence>
<keyword evidence="2" id="KW-0489">Methyltransferase</keyword>
<reference evidence="7" key="1">
    <citation type="submission" date="2017-02" db="UniProtKB">
        <authorList>
            <consortium name="WormBaseParasite"/>
        </authorList>
    </citation>
    <scope>IDENTIFICATION</scope>
</reference>
<dbReference type="STRING" id="51028.A0A0N4V3F6"/>
<gene>
    <name evidence="5" type="ORF">EVEC_LOCUS4290</name>
</gene>
<keyword evidence="3" id="KW-0808">Transferase</keyword>
<accession>A0A0N4V3F6</accession>
<feature type="domain" description="Methyltransferase" evidence="4">
    <location>
        <begin position="32"/>
        <end position="160"/>
    </location>
</feature>
<sequence length="579" mass="65051">MLCKNNHHCEFCRYGSFNELGEGLVKYLKLSDKILQIGCGNSILASQLHDNGYKHILSIDTNEKVIANQIRDNARRDGLSFQCTSGSETNLEPESINVVLDKGTLDALLPPSCSEEHCSEVEKMFEEVDRILAPSGRYMIVTLAQSHILRKFVESFSKNKRFMIRVQKFPSNGDFLMPVFLLIATKTRMALPSLVLEFSNSLNEKPRRCSSSDTLYSCVKAEQEYAWKLLEEISLVMCDTEGNEKYKIVIVDDTDAVKISSYSVFVVPTGRDNEWLFATVKGRRFLRAKCGVDRLAIVCVHRNQTYDNFESVKKDLDTFIWHFNAEVGKETNDKISYLTIDGGTPVHVVAKGETNVNGPWIVEEVVTNQKMYRRLTFLSSQNLLQTEVLVNINKKGRKVVDLDVLTSEYHETMLAALAFLPKISEMSKGRLPSLRIAVLGLGGGALPSFLCRNFPTFHVVAVEYDSQVVEIAKKYFGLIVGRGGVDVKVADAIEFLKSITENQEGFLDTSQLFDVIFVDVAGAMDQQGMCCPPSTFVTEEALFLIKNSLSASGRFLTRLLLKRFKFLGVIIETSVFIFN</sequence>
<dbReference type="Pfam" id="PF13847">
    <property type="entry name" value="Methyltransf_31"/>
    <property type="match status" value="1"/>
</dbReference>
<dbReference type="OrthoDB" id="411785at2759"/>
<dbReference type="AlphaFoldDB" id="A0A0N4V3F6"/>
<evidence type="ECO:0000256" key="3">
    <source>
        <dbReference type="ARBA" id="ARBA00022679"/>
    </source>
</evidence>